<name>A0A177BBW4_9BILA</name>
<dbReference type="EMBL" id="LWCA01000031">
    <property type="protein sequence ID" value="OAF71690.1"/>
    <property type="molecule type" value="Genomic_DNA"/>
</dbReference>
<protein>
    <submittedName>
        <fullName evidence="2">Uncharacterized protein</fullName>
    </submittedName>
</protein>
<dbReference type="OrthoDB" id="439917at2759"/>
<gene>
    <name evidence="2" type="ORF">A3Q56_00526</name>
</gene>
<feature type="transmembrane region" description="Helical" evidence="1">
    <location>
        <begin position="76"/>
        <end position="97"/>
    </location>
</feature>
<organism evidence="2 3">
    <name type="scientific">Intoshia linei</name>
    <dbReference type="NCBI Taxonomy" id="1819745"/>
    <lineage>
        <taxon>Eukaryota</taxon>
        <taxon>Metazoa</taxon>
        <taxon>Spiralia</taxon>
        <taxon>Lophotrochozoa</taxon>
        <taxon>Mesozoa</taxon>
        <taxon>Orthonectida</taxon>
        <taxon>Rhopaluridae</taxon>
        <taxon>Intoshia</taxon>
    </lineage>
</organism>
<keyword evidence="3" id="KW-1185">Reference proteome</keyword>
<proteinExistence type="predicted"/>
<reference evidence="2 3" key="1">
    <citation type="submission" date="2016-04" db="EMBL/GenBank/DDBJ databases">
        <title>The genome of Intoshia linei affirms orthonectids as highly simplified spiralians.</title>
        <authorList>
            <person name="Mikhailov K.V."/>
            <person name="Slusarev G.S."/>
            <person name="Nikitin M.A."/>
            <person name="Logacheva M.D."/>
            <person name="Penin A."/>
            <person name="Aleoshin V."/>
            <person name="Panchin Y.V."/>
        </authorList>
    </citation>
    <scope>NUCLEOTIDE SEQUENCE [LARGE SCALE GENOMIC DNA]</scope>
    <source>
        <strain evidence="2">Intl2013</strain>
        <tissue evidence="2">Whole animal</tissue>
    </source>
</reference>
<keyword evidence="1" id="KW-1133">Transmembrane helix</keyword>
<comment type="caution">
    <text evidence="2">The sequence shown here is derived from an EMBL/GenBank/DDBJ whole genome shotgun (WGS) entry which is preliminary data.</text>
</comment>
<evidence type="ECO:0000313" key="3">
    <source>
        <dbReference type="Proteomes" id="UP000078046"/>
    </source>
</evidence>
<keyword evidence="1" id="KW-0812">Transmembrane</keyword>
<accession>A0A177BBW4</accession>
<evidence type="ECO:0000313" key="2">
    <source>
        <dbReference type="EMBL" id="OAF71690.1"/>
    </source>
</evidence>
<evidence type="ECO:0000256" key="1">
    <source>
        <dbReference type="SAM" id="Phobius"/>
    </source>
</evidence>
<dbReference type="AlphaFoldDB" id="A0A177BBW4"/>
<keyword evidence="1" id="KW-0472">Membrane</keyword>
<sequence>MCNSNLKPCLLKQIEKLPNDEKRFIENFRIKRARYDQKSKSRYRWGDKLSHDMRVGLFQTKPDMINLFTINNNKTIIKYSLYLYLLIIFDRVIFLNLNKIRFLS</sequence>
<dbReference type="Proteomes" id="UP000078046">
    <property type="component" value="Unassembled WGS sequence"/>
</dbReference>